<keyword evidence="1" id="KW-0472">Membrane</keyword>
<keyword evidence="1" id="KW-1133">Transmembrane helix</keyword>
<dbReference type="AlphaFoldDB" id="A0AAE3E6R8"/>
<dbReference type="Pfam" id="PF05569">
    <property type="entry name" value="Peptidase_M56"/>
    <property type="match status" value="1"/>
</dbReference>
<accession>A0AAE3E6R8</accession>
<evidence type="ECO:0000259" key="2">
    <source>
        <dbReference type="Pfam" id="PF05569"/>
    </source>
</evidence>
<feature type="transmembrane region" description="Helical" evidence="1">
    <location>
        <begin position="44"/>
        <end position="62"/>
    </location>
</feature>
<keyword evidence="1" id="KW-0812">Transmembrane</keyword>
<gene>
    <name evidence="3" type="ORF">LKD48_13830</name>
</gene>
<evidence type="ECO:0000313" key="4">
    <source>
        <dbReference type="Proteomes" id="UP001198200"/>
    </source>
</evidence>
<dbReference type="EMBL" id="JAJEQN010000044">
    <property type="protein sequence ID" value="MCC2222688.1"/>
    <property type="molecule type" value="Genomic_DNA"/>
</dbReference>
<feature type="transmembrane region" description="Helical" evidence="1">
    <location>
        <begin position="297"/>
        <end position="316"/>
    </location>
</feature>
<feature type="transmembrane region" description="Helical" evidence="1">
    <location>
        <begin position="12"/>
        <end position="32"/>
    </location>
</feature>
<feature type="domain" description="Peptidase M56" evidence="2">
    <location>
        <begin position="99"/>
        <end position="284"/>
    </location>
</feature>
<reference evidence="3 4" key="1">
    <citation type="submission" date="2021-10" db="EMBL/GenBank/DDBJ databases">
        <title>Anaerobic single-cell dispensing facilitates the cultivation of human gut bacteria.</title>
        <authorList>
            <person name="Afrizal A."/>
        </authorList>
    </citation>
    <scope>NUCLEOTIDE SEQUENCE [LARGE SCALE GENOMIC DNA]</scope>
    <source>
        <strain evidence="3 4">CLA-AA-H224</strain>
    </source>
</reference>
<dbReference type="PANTHER" id="PTHR34978">
    <property type="entry name" value="POSSIBLE SENSOR-TRANSDUCER PROTEIN BLAR"/>
    <property type="match status" value="1"/>
</dbReference>
<comment type="caution">
    <text evidence="3">The sequence shown here is derived from an EMBL/GenBank/DDBJ whole genome shotgun (WGS) entry which is preliminary data.</text>
</comment>
<name>A0AAE3E6R8_9FIRM</name>
<dbReference type="InterPro" id="IPR052173">
    <property type="entry name" value="Beta-lactam_resp_regulator"/>
</dbReference>
<keyword evidence="4" id="KW-1185">Reference proteome</keyword>
<evidence type="ECO:0000256" key="1">
    <source>
        <dbReference type="SAM" id="Phobius"/>
    </source>
</evidence>
<protein>
    <submittedName>
        <fullName evidence="3">M56 family metallopeptidase</fullName>
    </submittedName>
</protein>
<dbReference type="InterPro" id="IPR008756">
    <property type="entry name" value="Peptidase_M56"/>
</dbReference>
<organism evidence="3 4">
    <name type="scientific">Anthropogastromicrobium aceti</name>
    <dbReference type="NCBI Taxonomy" id="2981768"/>
    <lineage>
        <taxon>Bacteria</taxon>
        <taxon>Bacillati</taxon>
        <taxon>Bacillota</taxon>
        <taxon>Clostridia</taxon>
        <taxon>Lachnospirales</taxon>
        <taxon>Lachnospiraceae</taxon>
        <taxon>Anthropogastromicrobium</taxon>
    </lineage>
</organism>
<sequence>MSWIKWGSDIFYAIFYCIITSFCFWSFWKILILEAKRFPSLVLICYRLIPLGIFCFTPFFFLTKSVEAFYSPINQCEHPFPGMVFFCSTGYAKITWIPHSIWLIGILIKCIFYIKDCISLRKILNQSTYSPSDAALDKIVRDLVESLHLTHIPSIRYCSLTSTPVTVKEHNFIILLPQRDYSSNELFAILLHEMIHIKHNDLRKFQWGRILNIIFWFYPVAYLFRRDIELLCETVCDRTVLSLLKGDLSHHDYFALILSHLQSKQMIPSCIGLNNKTQLKYRMSTSRSASFTHRKQSILFSILAGVLLFASSSLIAQASVEPIDQLNYDWFNATTEAIEIPWYPPVYTFYTDDEDPSYMDSVFLKELDMDKLIDTRIDGGIETYSYTLAPGARADDVYLYLTPDSSFCTAGVCNVTPNIHFRVGLTDGHQKTYISLHENGYGTHFSVPSSGIYRIFMENVGSTSITILGSYAFDPSQNIDSNQ</sequence>
<dbReference type="CDD" id="cd07341">
    <property type="entry name" value="M56_BlaR1_MecR1_like"/>
    <property type="match status" value="1"/>
</dbReference>
<proteinExistence type="predicted"/>
<dbReference type="Proteomes" id="UP001198200">
    <property type="component" value="Unassembled WGS sequence"/>
</dbReference>
<feature type="transmembrane region" description="Helical" evidence="1">
    <location>
        <begin position="96"/>
        <end position="114"/>
    </location>
</feature>
<dbReference type="PANTHER" id="PTHR34978:SF3">
    <property type="entry name" value="SLR0241 PROTEIN"/>
    <property type="match status" value="1"/>
</dbReference>
<evidence type="ECO:0000313" key="3">
    <source>
        <dbReference type="EMBL" id="MCC2222688.1"/>
    </source>
</evidence>
<dbReference type="RefSeq" id="WP_308732316.1">
    <property type="nucleotide sequence ID" value="NZ_JAJEQN010000044.1"/>
</dbReference>